<dbReference type="STRING" id="387005.A0A183HWL6"/>
<dbReference type="WBParaSite" id="OFLC_0001187801-mRNA-1">
    <property type="protein sequence ID" value="OFLC_0001187801-mRNA-1"/>
    <property type="gene ID" value="OFLC_0001187801"/>
</dbReference>
<reference evidence="6 7" key="2">
    <citation type="submission" date="2018-11" db="EMBL/GenBank/DDBJ databases">
        <authorList>
            <consortium name="Pathogen Informatics"/>
        </authorList>
    </citation>
    <scope>NUCLEOTIDE SEQUENCE [LARGE SCALE GENOMIC DNA]</scope>
</reference>
<protein>
    <submittedName>
        <fullName evidence="8">Myosin motor domain-containing protein</fullName>
    </submittedName>
</protein>
<dbReference type="AlphaFoldDB" id="A0A183HWL6"/>
<keyword evidence="7" id="KW-1185">Reference proteome</keyword>
<keyword evidence="4" id="KW-0518">Myosin</keyword>
<keyword evidence="4" id="KW-0505">Motor protein</keyword>
<dbReference type="InterPro" id="IPR001609">
    <property type="entry name" value="Myosin_head_motor_dom-like"/>
</dbReference>
<evidence type="ECO:0000259" key="5">
    <source>
        <dbReference type="PROSITE" id="PS51456"/>
    </source>
</evidence>
<evidence type="ECO:0000313" key="8">
    <source>
        <dbReference type="WBParaSite" id="OFLC_0001187801-mRNA-1"/>
    </source>
</evidence>
<evidence type="ECO:0000256" key="3">
    <source>
        <dbReference type="ARBA" id="ARBA00023203"/>
    </source>
</evidence>
<keyword evidence="3 4" id="KW-0009">Actin-binding</keyword>
<dbReference type="GO" id="GO:0000146">
    <property type="term" value="F:microfilament motor activity"/>
    <property type="evidence" value="ECO:0007669"/>
    <property type="project" value="TreeGrafter"/>
</dbReference>
<evidence type="ECO:0000313" key="7">
    <source>
        <dbReference type="Proteomes" id="UP000267606"/>
    </source>
</evidence>
<dbReference type="EMBL" id="UZAJ01017732">
    <property type="protein sequence ID" value="VDO80051.1"/>
    <property type="molecule type" value="Genomic_DNA"/>
</dbReference>
<evidence type="ECO:0000313" key="6">
    <source>
        <dbReference type="EMBL" id="VDO80051.1"/>
    </source>
</evidence>
<evidence type="ECO:0000256" key="4">
    <source>
        <dbReference type="PROSITE-ProRule" id="PRU00782"/>
    </source>
</evidence>
<dbReference type="GO" id="GO:0016459">
    <property type="term" value="C:myosin complex"/>
    <property type="evidence" value="ECO:0007669"/>
    <property type="project" value="UniProtKB-KW"/>
</dbReference>
<accession>A0A183HWL6</accession>
<dbReference type="GO" id="GO:0005524">
    <property type="term" value="F:ATP binding"/>
    <property type="evidence" value="ECO:0007669"/>
    <property type="project" value="UniProtKB-KW"/>
</dbReference>
<dbReference type="PROSITE" id="PS51456">
    <property type="entry name" value="MYOSIN_MOTOR"/>
    <property type="match status" value="1"/>
</dbReference>
<evidence type="ECO:0000256" key="2">
    <source>
        <dbReference type="ARBA" id="ARBA00022840"/>
    </source>
</evidence>
<keyword evidence="1" id="KW-0547">Nucleotide-binding</keyword>
<dbReference type="PANTHER" id="PTHR13140:SF745">
    <property type="entry name" value="UNCONVENTIONAL MYOSIN-VI"/>
    <property type="match status" value="1"/>
</dbReference>
<dbReference type="Proteomes" id="UP000267606">
    <property type="component" value="Unassembled WGS sequence"/>
</dbReference>
<reference evidence="8" key="1">
    <citation type="submission" date="2016-06" db="UniProtKB">
        <authorList>
            <consortium name="WormBaseParasite"/>
        </authorList>
    </citation>
    <scope>IDENTIFICATION</scope>
</reference>
<dbReference type="GO" id="GO:0005886">
    <property type="term" value="C:plasma membrane"/>
    <property type="evidence" value="ECO:0007669"/>
    <property type="project" value="TreeGrafter"/>
</dbReference>
<evidence type="ECO:0000256" key="1">
    <source>
        <dbReference type="ARBA" id="ARBA00022741"/>
    </source>
</evidence>
<dbReference type="Gene3D" id="1.20.120.720">
    <property type="entry name" value="Myosin VI head, motor domain, U50 subdomain"/>
    <property type="match status" value="1"/>
</dbReference>
<proteinExistence type="inferred from homology"/>
<dbReference type="GO" id="GO:0007015">
    <property type="term" value="P:actin filament organization"/>
    <property type="evidence" value="ECO:0007669"/>
    <property type="project" value="TreeGrafter"/>
</dbReference>
<dbReference type="GO" id="GO:0051015">
    <property type="term" value="F:actin filament binding"/>
    <property type="evidence" value="ECO:0007669"/>
    <property type="project" value="TreeGrafter"/>
</dbReference>
<dbReference type="InterPro" id="IPR027417">
    <property type="entry name" value="P-loop_NTPase"/>
</dbReference>
<feature type="domain" description="Myosin motor" evidence="5">
    <location>
        <begin position="1"/>
        <end position="66"/>
    </location>
</feature>
<dbReference type="Pfam" id="PF00063">
    <property type="entry name" value="Myosin_head"/>
    <property type="match status" value="1"/>
</dbReference>
<dbReference type="SUPFAM" id="SSF52540">
    <property type="entry name" value="P-loop containing nucleoside triphosphate hydrolases"/>
    <property type="match status" value="1"/>
</dbReference>
<comment type="similarity">
    <text evidence="4">Belongs to the TRAFAC class myosin-kinesin ATPase superfamily. Myosin family.</text>
</comment>
<dbReference type="GO" id="GO:0030139">
    <property type="term" value="C:endocytic vesicle"/>
    <property type="evidence" value="ECO:0007669"/>
    <property type="project" value="TreeGrafter"/>
</dbReference>
<organism evidence="8">
    <name type="scientific">Onchocerca flexuosa</name>
    <dbReference type="NCBI Taxonomy" id="387005"/>
    <lineage>
        <taxon>Eukaryota</taxon>
        <taxon>Metazoa</taxon>
        <taxon>Ecdysozoa</taxon>
        <taxon>Nematoda</taxon>
        <taxon>Chromadorea</taxon>
        <taxon>Rhabditida</taxon>
        <taxon>Spirurina</taxon>
        <taxon>Spiruromorpha</taxon>
        <taxon>Filarioidea</taxon>
        <taxon>Onchocercidae</taxon>
        <taxon>Onchocerca</taxon>
    </lineage>
</organism>
<name>A0A183HWL6_9BILA</name>
<dbReference type="GO" id="GO:0030048">
    <property type="term" value="P:actin filament-based movement"/>
    <property type="evidence" value="ECO:0007669"/>
    <property type="project" value="TreeGrafter"/>
</dbReference>
<comment type="caution">
    <text evidence="4">Lacks conserved residue(s) required for the propagation of feature annotation.</text>
</comment>
<gene>
    <name evidence="6" type="ORF">OFLC_LOCUS11877</name>
</gene>
<keyword evidence="2" id="KW-0067">ATP-binding</keyword>
<dbReference type="PANTHER" id="PTHR13140">
    <property type="entry name" value="MYOSIN"/>
    <property type="match status" value="1"/>
</dbReference>
<sequence length="66" mass="7202">MNSRVPLHASEATAARDALAKVIYNRLFTAIVNKITECMPFDESAFSIGVLDTAGFGIFYPFSNNS</sequence>